<feature type="region of interest" description="Disordered" evidence="1">
    <location>
        <begin position="1"/>
        <end position="52"/>
    </location>
</feature>
<sequence length="52" mass="5345">MSQTAKKLLAQAADDYRKHNSPKTAAAYRIGRGQAQTSGNAAAGAPRGGSRS</sequence>
<gene>
    <name evidence="2" type="ORF">ID875_21550</name>
</gene>
<organism evidence="2">
    <name type="scientific">Streptomyces globisporus</name>
    <dbReference type="NCBI Taxonomy" id="1908"/>
    <lineage>
        <taxon>Bacteria</taxon>
        <taxon>Bacillati</taxon>
        <taxon>Actinomycetota</taxon>
        <taxon>Actinomycetes</taxon>
        <taxon>Kitasatosporales</taxon>
        <taxon>Streptomycetaceae</taxon>
        <taxon>Streptomyces</taxon>
    </lineage>
</organism>
<proteinExistence type="predicted"/>
<dbReference type="AlphaFoldDB" id="A0A927BLK1"/>
<feature type="compositionally biased region" description="Low complexity" evidence="1">
    <location>
        <begin position="38"/>
        <end position="52"/>
    </location>
</feature>
<dbReference type="EMBL" id="JACWUS010000005">
    <property type="protein sequence ID" value="MBD2829949.1"/>
    <property type="molecule type" value="Genomic_DNA"/>
</dbReference>
<evidence type="ECO:0000256" key="1">
    <source>
        <dbReference type="SAM" id="MobiDB-lite"/>
    </source>
</evidence>
<evidence type="ECO:0000313" key="2">
    <source>
        <dbReference type="EMBL" id="MBD2829949.1"/>
    </source>
</evidence>
<comment type="caution">
    <text evidence="2">The sequence shown here is derived from an EMBL/GenBank/DDBJ whole genome shotgun (WGS) entry which is preliminary data.</text>
</comment>
<accession>A0A927BLK1</accession>
<protein>
    <submittedName>
        <fullName evidence="2">Uncharacterized protein</fullName>
    </submittedName>
</protein>
<reference evidence="2" key="1">
    <citation type="journal article" date="2020" name="PLoS ONE">
        <title>Isolation and characterization of Streptomyces bacteriophages and Streptomyces strains encoding biosynthetic arsenals: Streptomyces strains and phages for antibiotic discovery.</title>
        <authorList>
            <person name="Montano E.T."/>
            <person name="Nideffer J.F."/>
            <person name="Brumage L."/>
            <person name="Erb M."/>
            <person name="Derman A.I."/>
            <person name="Davis J.P."/>
            <person name="Estrada E."/>
            <person name="Fu S."/>
            <person name="Le D."/>
            <person name="Vuppala A."/>
            <person name="Tran C."/>
            <person name="Luterstein E."/>
            <person name="Lakkaraju S."/>
            <person name="Panchagnula S."/>
            <person name="Ren C."/>
            <person name="Doan J."/>
            <person name="Tran S."/>
            <person name="Soriano J."/>
            <person name="Fujita Y."/>
            <person name="Gutala P."/>
            <person name="Fujii Q."/>
            <person name="Lee M."/>
            <person name="Bui A."/>
            <person name="Villarreal C."/>
            <person name="Shing S.R."/>
            <person name="Kim S."/>
            <person name="Freeman D."/>
            <person name="Racha V."/>
            <person name="Ho A."/>
            <person name="Kumar P."/>
            <person name="Falah K."/>
            <person name="Dawson T."/>
            <person name="Enustun E."/>
            <person name="Prichard A."/>
            <person name="Gomez A."/>
            <person name="Khanna K."/>
            <person name="Trigg S."/>
            <person name="Fernandez L."/>
            <person name="Pogliano K."/>
            <person name="Pogliano J."/>
        </authorList>
    </citation>
    <scope>NUCLEOTIDE SEQUENCE</scope>
    <source>
        <strain evidence="2">QF2</strain>
    </source>
</reference>
<name>A0A927BLK1_STRGL</name>